<dbReference type="PANTHER" id="PTHR12553">
    <property type="entry name" value="ZINC PHOSPHODIESTERASE ELAC PROTEIN 2"/>
    <property type="match status" value="1"/>
</dbReference>
<dbReference type="FunCoup" id="Q86IU3">
    <property type="interactions" value="13"/>
</dbReference>
<comment type="catalytic activity">
    <reaction evidence="1">
        <text>Endonucleolytic cleavage of RNA, removing extra 3' nucleotides from tRNA precursor, generating 3' termini of tRNAs. A 3'-hydroxy group is left at the tRNA terminus and a 5'-phosphoryl group is left at the trailer molecule.</text>
        <dbReference type="EC" id="3.1.26.11"/>
    </reaction>
</comment>
<evidence type="ECO:0000256" key="1">
    <source>
        <dbReference type="ARBA" id="ARBA00000402"/>
    </source>
</evidence>
<dbReference type="eggNOG" id="KOG2121">
    <property type="taxonomic scope" value="Eukaryota"/>
</dbReference>
<keyword evidence="7" id="KW-0479">Metal-binding</keyword>
<keyword evidence="13" id="KW-1185">Reference proteome</keyword>
<organism evidence="12 13">
    <name type="scientific">Dictyostelium discoideum</name>
    <name type="common">Social amoeba</name>
    <dbReference type="NCBI Taxonomy" id="44689"/>
    <lineage>
        <taxon>Eukaryota</taxon>
        <taxon>Amoebozoa</taxon>
        <taxon>Evosea</taxon>
        <taxon>Eumycetozoa</taxon>
        <taxon>Dictyostelia</taxon>
        <taxon>Dictyosteliales</taxon>
        <taxon>Dictyosteliaceae</taxon>
        <taxon>Dictyostelium</taxon>
    </lineage>
</organism>
<keyword evidence="8" id="KW-0255">Endonuclease</keyword>
<dbReference type="GO" id="GO:0005739">
    <property type="term" value="C:mitochondrion"/>
    <property type="evidence" value="ECO:0000318"/>
    <property type="project" value="GO_Central"/>
</dbReference>
<sequence length="956" mass="107437">MKASIKIMSTGSGHTDSSVMITNGNQKYCFNMGNGIHRQSLGSSHSKPADSDILFLTHLDPSTETDFLNYVLRNKGDLSIIGPNGLTSNLMSYRYFLSKRYKTFCITECSDDESFHLSDGHLSVYPVVIKSSIDNSSSSTSSTSSSSSCSSSSPNVTMKTVESLPFTFNKSFGAIERPSNNNSMKVAIGSSKSFYDWTILRGGIIHSSTGSEFTMSEIEQYASYKLLKEDIKAGTTKISSKQELFQFKPKNSKLIKKFLSDNSDSNYCLDENDNNNNNNKLISSEKEFWCMESRHFRLITRLTKSLRLTNKEKRDMVRKRMNIYLKDPIYGPINSHNVTFPKSQRSSDVICYICHLPDIIGKFSIEKANELGIVGIGRSKLCKGESVFSEKVGRVVTPQEVLSPSTIGPAMIIIACPSIDYLESIINNQQILSYSGNGNPIRSGCIVHMVPEEIFSSKEYCEFVMKFSNEKWQHIILNKSCAYHELIQLSGQLVNGLNKVSPTFYPKLYPPCNSLPLPETISSMPNIQRGRFHQTIIMNPLSPLGHPLFDNSACIENQDIDYTFEMKSPSPPSSPLKSLDLNSTTTTTSTSPTSPSSPSPSSTSSKSIINNKRKSLISSSRNEFIKSQNKLIKSLSDRELEIVFLGTGCSQTSLFRSETCILLNLFDKGSILFDTGGGAYSQLFRKYGDQKTKEILSTLKFIFISHLHADHHQDLQKLLQVRHLAMDEFYIPFEKRSLVILSPPGANLYIRDLEKSFTLYNGNNNNNNGFKGIWKYVQFFNFSNYQQDSIFSQFLKKELGIVKCIAVSVIHSFGAHGIMIESENGWKVSYSGDTSYCSEFVELADNSTIVIHEATFHDCQQDKANQKRHCTFKDAIKAFNQSNSHSTILTHFSQRYPNVKASLPMKDEDDDDFNQNVSYAFDFLTVNIKDLNLLPNALNNLKINEAENEEVEDFDE</sequence>
<accession>Q551N3</accession>
<dbReference type="GO" id="GO:0046872">
    <property type="term" value="F:metal ion binding"/>
    <property type="evidence" value="ECO:0007669"/>
    <property type="project" value="UniProtKB-KW"/>
</dbReference>
<dbReference type="PhylomeDB" id="Q86IU3"/>
<evidence type="ECO:0000313" key="13">
    <source>
        <dbReference type="Proteomes" id="UP000002195"/>
    </source>
</evidence>
<dbReference type="PANTHER" id="PTHR12553:SF54">
    <property type="entry name" value="RIBONUCLEASE Z"/>
    <property type="match status" value="1"/>
</dbReference>
<dbReference type="VEuPathDB" id="AmoebaDB:DDB_G0276531"/>
<feature type="compositionally biased region" description="Low complexity" evidence="11">
    <location>
        <begin position="575"/>
        <end position="609"/>
    </location>
</feature>
<dbReference type="dictyBase" id="DDB_G0276531"/>
<dbReference type="AlphaFoldDB" id="Q86IU3"/>
<dbReference type="GO" id="GO:0042781">
    <property type="term" value="F:3'-tRNA processing endoribonuclease activity"/>
    <property type="evidence" value="ECO:0000318"/>
    <property type="project" value="GO_Central"/>
</dbReference>
<evidence type="ECO:0000256" key="2">
    <source>
        <dbReference type="ARBA" id="ARBA00001947"/>
    </source>
</evidence>
<accession>Q86IU3</accession>
<dbReference type="InParanoid" id="Q86IU3"/>
<dbReference type="Gene3D" id="3.60.15.10">
    <property type="entry name" value="Ribonuclease Z/Hydroxyacylglutathione hydrolase-like"/>
    <property type="match status" value="2"/>
</dbReference>
<feature type="region of interest" description="Disordered" evidence="11">
    <location>
        <begin position="136"/>
        <end position="156"/>
    </location>
</feature>
<evidence type="ECO:0000313" key="12">
    <source>
        <dbReference type="EMBL" id="EAL69219.1"/>
    </source>
</evidence>
<dbReference type="KEGG" id="ddi:DDB_G0276531"/>
<evidence type="ECO:0000256" key="8">
    <source>
        <dbReference type="ARBA" id="ARBA00022759"/>
    </source>
</evidence>
<dbReference type="OMA" id="HEATFHD"/>
<dbReference type="Pfam" id="PF23023">
    <property type="entry name" value="Anti-Pycsar_Apyc1"/>
    <property type="match status" value="1"/>
</dbReference>
<dbReference type="EC" id="3.1.26.11" evidence="4"/>
<feature type="compositionally biased region" description="Low complexity" evidence="11">
    <location>
        <begin position="136"/>
        <end position="153"/>
    </location>
</feature>
<dbReference type="InterPro" id="IPR036866">
    <property type="entry name" value="RibonucZ/Hydroxyglut_hydro"/>
</dbReference>
<name>Q86IU3_DICDI</name>
<feature type="region of interest" description="Disordered" evidence="11">
    <location>
        <begin position="565"/>
        <end position="609"/>
    </location>
</feature>
<reference evidence="12 13" key="1">
    <citation type="journal article" date="2005" name="Nature">
        <title>The genome of the social amoeba Dictyostelium discoideum.</title>
        <authorList>
            <consortium name="The Dictyostelium discoideum Sequencing Consortium"/>
            <person name="Eichinger L."/>
            <person name="Pachebat J.A."/>
            <person name="Glockner G."/>
            <person name="Rajandream M.A."/>
            <person name="Sucgang R."/>
            <person name="Berriman M."/>
            <person name="Song J."/>
            <person name="Olsen R."/>
            <person name="Szafranski K."/>
            <person name="Xu Q."/>
            <person name="Tunggal B."/>
            <person name="Kummerfeld S."/>
            <person name="Madera M."/>
            <person name="Konfortov B.A."/>
            <person name="Rivero F."/>
            <person name="Bankier A.T."/>
            <person name="Lehmann R."/>
            <person name="Hamlin N."/>
            <person name="Davies R."/>
            <person name="Gaudet P."/>
            <person name="Fey P."/>
            <person name="Pilcher K."/>
            <person name="Chen G."/>
            <person name="Saunders D."/>
            <person name="Sodergren E."/>
            <person name="Davis P."/>
            <person name="Kerhornou A."/>
            <person name="Nie X."/>
            <person name="Hall N."/>
            <person name="Anjard C."/>
            <person name="Hemphill L."/>
            <person name="Bason N."/>
            <person name="Farbrother P."/>
            <person name="Desany B."/>
            <person name="Just E."/>
            <person name="Morio T."/>
            <person name="Rost R."/>
            <person name="Churcher C."/>
            <person name="Cooper J."/>
            <person name="Haydock S."/>
            <person name="van Driessche N."/>
            <person name="Cronin A."/>
            <person name="Goodhead I."/>
            <person name="Muzny D."/>
            <person name="Mourier T."/>
            <person name="Pain A."/>
            <person name="Lu M."/>
            <person name="Harper D."/>
            <person name="Lindsay R."/>
            <person name="Hauser H."/>
            <person name="James K."/>
            <person name="Quiles M."/>
            <person name="Madan Babu M."/>
            <person name="Saito T."/>
            <person name="Buchrieser C."/>
            <person name="Wardroper A."/>
            <person name="Felder M."/>
            <person name="Thangavelu M."/>
            <person name="Johnson D."/>
            <person name="Knights A."/>
            <person name="Loulseged H."/>
            <person name="Mungall K."/>
            <person name="Oliver K."/>
            <person name="Price C."/>
            <person name="Quail M.A."/>
            <person name="Urushihara H."/>
            <person name="Hernandez J."/>
            <person name="Rabbinowitsch E."/>
            <person name="Steffen D."/>
            <person name="Sanders M."/>
            <person name="Ma J."/>
            <person name="Kohara Y."/>
            <person name="Sharp S."/>
            <person name="Simmonds M."/>
            <person name="Spiegler S."/>
            <person name="Tivey A."/>
            <person name="Sugano S."/>
            <person name="White B."/>
            <person name="Walker D."/>
            <person name="Woodward J."/>
            <person name="Winckler T."/>
            <person name="Tanaka Y."/>
            <person name="Shaulsky G."/>
            <person name="Schleicher M."/>
            <person name="Weinstock G."/>
            <person name="Rosenthal A."/>
            <person name="Cox E.C."/>
            <person name="Chisholm R.L."/>
            <person name="Gibbs R."/>
            <person name="Loomis W.F."/>
            <person name="Platzer M."/>
            <person name="Kay R.R."/>
            <person name="Williams J."/>
            <person name="Dear P.H."/>
            <person name="Noegel A.A."/>
            <person name="Barrell B."/>
            <person name="Kuspa A."/>
        </authorList>
    </citation>
    <scope>NUCLEOTIDE SEQUENCE [LARGE SCALE GENOMIC DNA]</scope>
    <source>
        <strain evidence="12 13">AX4</strain>
    </source>
</reference>
<dbReference type="GeneID" id="8620490"/>
<evidence type="ECO:0000256" key="10">
    <source>
        <dbReference type="ARBA" id="ARBA00022833"/>
    </source>
</evidence>
<evidence type="ECO:0000256" key="6">
    <source>
        <dbReference type="ARBA" id="ARBA00022722"/>
    </source>
</evidence>
<keyword evidence="10" id="KW-0862">Zinc</keyword>
<comment type="cofactor">
    <cofactor evidence="2">
        <name>Zn(2+)</name>
        <dbReference type="ChEBI" id="CHEBI:29105"/>
    </cofactor>
</comment>
<dbReference type="FunFam" id="3.60.15.10:FF:000134">
    <property type="entry name" value="Metallo-beta-lactamase superfamily protein"/>
    <property type="match status" value="1"/>
</dbReference>
<dbReference type="SUPFAM" id="SSF56281">
    <property type="entry name" value="Metallo-hydrolase/oxidoreductase"/>
    <property type="match status" value="2"/>
</dbReference>
<dbReference type="InterPro" id="IPR047151">
    <property type="entry name" value="RNZ2-like"/>
</dbReference>
<evidence type="ECO:0000256" key="11">
    <source>
        <dbReference type="SAM" id="MobiDB-lite"/>
    </source>
</evidence>
<comment type="similarity">
    <text evidence="3">Belongs to the RNase Z family.</text>
</comment>
<dbReference type="RefSeq" id="XP_643086.1">
    <property type="nucleotide sequence ID" value="XM_637994.1"/>
</dbReference>
<evidence type="ECO:0000256" key="7">
    <source>
        <dbReference type="ARBA" id="ARBA00022723"/>
    </source>
</evidence>
<comment type="caution">
    <text evidence="12">The sequence shown here is derived from an EMBL/GenBank/DDBJ whole genome shotgun (WGS) entry which is preliminary data.</text>
</comment>
<dbReference type="PaxDb" id="44689-DDB0305114"/>
<gene>
    <name evidence="12" type="ORF">DDB_G0276531</name>
</gene>
<keyword evidence="9" id="KW-0378">Hydrolase</keyword>
<dbReference type="HOGENOM" id="CLU_308689_0_0_1"/>
<evidence type="ECO:0000256" key="3">
    <source>
        <dbReference type="ARBA" id="ARBA00007823"/>
    </source>
</evidence>
<dbReference type="FunFam" id="3.60.15.10:FF:000187">
    <property type="entry name" value="Uncharacterized protein"/>
    <property type="match status" value="1"/>
</dbReference>
<evidence type="ECO:0000256" key="5">
    <source>
        <dbReference type="ARBA" id="ARBA00022694"/>
    </source>
</evidence>
<keyword evidence="5" id="KW-0819">tRNA processing</keyword>
<protein>
    <recommendedName>
        <fullName evidence="4">ribonuclease Z</fullName>
        <ecNumber evidence="4">3.1.26.11</ecNumber>
    </recommendedName>
</protein>
<dbReference type="EMBL" id="AAFI02000015">
    <property type="protein sequence ID" value="EAL69219.1"/>
    <property type="molecule type" value="Genomic_DNA"/>
</dbReference>
<evidence type="ECO:0000256" key="4">
    <source>
        <dbReference type="ARBA" id="ARBA00012477"/>
    </source>
</evidence>
<proteinExistence type="inferred from homology"/>
<evidence type="ECO:0000256" key="9">
    <source>
        <dbReference type="ARBA" id="ARBA00022801"/>
    </source>
</evidence>
<dbReference type="CDD" id="cd07718">
    <property type="entry name" value="RNaseZ_ELAC1_ELAC2-C-term-like_MBL-fold"/>
    <property type="match status" value="1"/>
</dbReference>
<dbReference type="STRING" id="44689.Q86IU3"/>
<dbReference type="GO" id="GO:1990180">
    <property type="term" value="P:mitochondrial tRNA 3'-end processing"/>
    <property type="evidence" value="ECO:0000318"/>
    <property type="project" value="GO_Central"/>
</dbReference>
<dbReference type="Proteomes" id="UP000002195">
    <property type="component" value="Unassembled WGS sequence"/>
</dbReference>
<keyword evidence="6" id="KW-0540">Nuclease</keyword>